<evidence type="ECO:0000313" key="14">
    <source>
        <dbReference type="EMBL" id="XBX98951.1"/>
    </source>
</evidence>
<protein>
    <recommendedName>
        <fullName evidence="4">rhamnogalacturonan endolyase</fullName>
        <ecNumber evidence="4">4.2.2.23</ecNumber>
    </recommendedName>
</protein>
<dbReference type="InterPro" id="IPR011013">
    <property type="entry name" value="Gal_mutarotase_sf_dom"/>
</dbReference>
<evidence type="ECO:0000256" key="9">
    <source>
        <dbReference type="ARBA" id="ARBA00023316"/>
    </source>
</evidence>
<proteinExistence type="inferred from homology"/>
<keyword evidence="7" id="KW-1015">Disulfide bond</keyword>
<feature type="domain" description="Rhamnogalacturonan lyase" evidence="12">
    <location>
        <begin position="354"/>
        <end position="420"/>
    </location>
</feature>
<dbReference type="GeneID" id="93258959"/>
<keyword evidence="6" id="KW-0732">Signal</keyword>
<dbReference type="Gene3D" id="2.70.98.10">
    <property type="match status" value="1"/>
</dbReference>
<evidence type="ECO:0000256" key="8">
    <source>
        <dbReference type="ARBA" id="ARBA00023239"/>
    </source>
</evidence>
<evidence type="ECO:0000256" key="2">
    <source>
        <dbReference type="ARBA" id="ARBA00004613"/>
    </source>
</evidence>
<dbReference type="InterPro" id="IPR029411">
    <property type="entry name" value="RG-lyase_III"/>
</dbReference>
<dbReference type="InterPro" id="IPR013784">
    <property type="entry name" value="Carb-bd-like_fold"/>
</dbReference>
<dbReference type="InterPro" id="IPR054470">
    <property type="entry name" value="FIMAH_dom"/>
</dbReference>
<dbReference type="SUPFAM" id="SSF74650">
    <property type="entry name" value="Galactose mutarotase-like"/>
    <property type="match status" value="1"/>
</dbReference>
<gene>
    <name evidence="14" type="ORF">ABR335_05120</name>
</gene>
<dbReference type="Gene3D" id="2.60.40.1120">
    <property type="entry name" value="Carboxypeptidase-like, regulatory domain"/>
    <property type="match status" value="1"/>
</dbReference>
<keyword evidence="5" id="KW-0964">Secreted</keyword>
<dbReference type="GO" id="GO:0071555">
    <property type="term" value="P:cell wall organization"/>
    <property type="evidence" value="ECO:0007669"/>
    <property type="project" value="UniProtKB-KW"/>
</dbReference>
<reference evidence="14" key="1">
    <citation type="submission" date="2024-06" db="EMBL/GenBank/DDBJ databases">
        <authorList>
            <person name="Huang C.H."/>
            <person name="Ting Y.S."/>
            <person name="Cheng Y.H."/>
        </authorList>
    </citation>
    <scope>NUCLEOTIDE SEQUENCE</scope>
    <source>
        <strain evidence="14">TCI803</strain>
    </source>
</reference>
<dbReference type="AlphaFoldDB" id="A0AAU7WLJ3"/>
<dbReference type="PANTHER" id="PTHR32018:SF1">
    <property type="entry name" value="RHAMNOGALACTURONAN ENDOLYASE"/>
    <property type="match status" value="1"/>
</dbReference>
<comment type="similarity">
    <text evidence="3">Belongs to the polysaccharide lyase 4 family.</text>
</comment>
<dbReference type="InterPro" id="IPR008979">
    <property type="entry name" value="Galactose-bd-like_sf"/>
</dbReference>
<dbReference type="CDD" id="cd10320">
    <property type="entry name" value="RGL4_N"/>
    <property type="match status" value="1"/>
</dbReference>
<evidence type="ECO:0000256" key="7">
    <source>
        <dbReference type="ARBA" id="ARBA00023157"/>
    </source>
</evidence>
<feature type="domain" description="Rhamnogalacturonan lyase" evidence="11">
    <location>
        <begin position="439"/>
        <end position="589"/>
    </location>
</feature>
<organism evidence="14">
    <name type="scientific">Heyndrickxia faecalis</name>
    <dbReference type="NCBI Taxonomy" id="2824910"/>
    <lineage>
        <taxon>Bacteria</taxon>
        <taxon>Bacillati</taxon>
        <taxon>Bacillota</taxon>
        <taxon>Bacilli</taxon>
        <taxon>Bacillales</taxon>
        <taxon>Bacillaceae</taxon>
        <taxon>Heyndrickxia</taxon>
    </lineage>
</organism>
<evidence type="ECO:0000256" key="1">
    <source>
        <dbReference type="ARBA" id="ARBA00001324"/>
    </source>
</evidence>
<dbReference type="InterPro" id="IPR029413">
    <property type="entry name" value="RG-lyase_II"/>
</dbReference>
<evidence type="ECO:0000256" key="6">
    <source>
        <dbReference type="ARBA" id="ARBA00022729"/>
    </source>
</evidence>
<dbReference type="InterPro" id="IPR014718">
    <property type="entry name" value="GH-type_carb-bd"/>
</dbReference>
<dbReference type="GO" id="GO:0005576">
    <property type="term" value="C:extracellular region"/>
    <property type="evidence" value="ECO:0007669"/>
    <property type="project" value="UniProtKB-SubCell"/>
</dbReference>
<name>A0AAU7WLJ3_9BACI</name>
<dbReference type="Pfam" id="PF22888">
    <property type="entry name" value="FIMAH"/>
    <property type="match status" value="1"/>
</dbReference>
<dbReference type="EMBL" id="CP158453">
    <property type="protein sequence ID" value="XBX98951.1"/>
    <property type="molecule type" value="Genomic_DNA"/>
</dbReference>
<dbReference type="RefSeq" id="WP_350346639.1">
    <property type="nucleotide sequence ID" value="NZ_CP158453.1"/>
</dbReference>
<evidence type="ECO:0000259" key="12">
    <source>
        <dbReference type="Pfam" id="PF14686"/>
    </source>
</evidence>
<evidence type="ECO:0000259" key="13">
    <source>
        <dbReference type="Pfam" id="PF22888"/>
    </source>
</evidence>
<dbReference type="Gene3D" id="2.60.120.260">
    <property type="entry name" value="Galactose-binding domain-like"/>
    <property type="match status" value="1"/>
</dbReference>
<dbReference type="GO" id="GO:0005975">
    <property type="term" value="P:carbohydrate metabolic process"/>
    <property type="evidence" value="ECO:0007669"/>
    <property type="project" value="InterPro"/>
</dbReference>
<dbReference type="GO" id="GO:0030246">
    <property type="term" value="F:carbohydrate binding"/>
    <property type="evidence" value="ECO:0007669"/>
    <property type="project" value="InterPro"/>
</dbReference>
<accession>A0AAU7WLJ3</accession>
<dbReference type="EC" id="4.2.2.23" evidence="4"/>
<evidence type="ECO:0000259" key="11">
    <source>
        <dbReference type="Pfam" id="PF14683"/>
    </source>
</evidence>
<dbReference type="InterPro" id="IPR015364">
    <property type="entry name" value="RhgB_N"/>
</dbReference>
<comment type="catalytic activity">
    <reaction evidence="1">
        <text>Endotype eliminative cleavage of L-alpha-rhamnopyranosyl-(1-&gt;4)-alpha-D-galactopyranosyluronic acid bonds of rhamnogalacturonan I domains in ramified hairy regions of pectin leaving L-rhamnopyranose at the reducing end and 4-deoxy-4,5-unsaturated D-galactopyranosyluronic acid at the non-reducing end.</text>
        <dbReference type="EC" id="4.2.2.23"/>
    </reaction>
</comment>
<dbReference type="Pfam" id="PF14683">
    <property type="entry name" value="CBM-like"/>
    <property type="match status" value="1"/>
</dbReference>
<evidence type="ECO:0000259" key="10">
    <source>
        <dbReference type="Pfam" id="PF09284"/>
    </source>
</evidence>
<sequence length="677" mass="75451">MSKKRLSLFIAILLVVFTFTGDSYLVQAKVKSRASHHGANSCSKGVTLKVDGMDATLSNGLIKMDFGSDGSVHSLVKDGKELVGNLRGASRDPDKNRTFYVDYNSSGVHELVPDELKVIKNTSKMAHIAYVDTTDLLNLEYHIIMMKGESGIYSYVVAKNENEQTESIAELRSIYRFDRNIFDHAYMSEKAGIQPRYEDLEQMTKIQDETWRLPDGSSYTKYDYAGYFKENPVWGHFGNGFGAWFIPVSTEYYSGGPLKQELLVHQDAIALNYMTGAHFGTGNMTAPSGWQKLYGPWFVYINTGDNNTVVKDAKRKALKEQAKWPYQWMDDSLYPLNRATVKGKLKVTDGRSVSGATVVLAQPGGEPYKQTTGYIFYSKTDKNGNFTISNVRPGNYALYAYSSHGSITDQLEKDNIKVAGSIKDIGTITWSPFQLDNYIWQIGKSDHMAEEFKLGNTLRSYDLSTNVPPNLTYTIGSSNARDDWYYAQTKKGSWSINFNLDKQYNGNAYLKVALAAASSNPKITIKVNGTVVKNIAYTDNDQAIYRSANRSGRYHLEDIQFNASLLKNGLNTVTFSLTGGSVMYDTIILGTDDVGDVSTIQQLIRDGVANQEISPLFAEKLIKPLYQAQIAIDRGKNAQAAGHIKHFIKLLKGSSDRHIKGDAKEILHTDAVSLLNK</sequence>
<dbReference type="Pfam" id="PF09284">
    <property type="entry name" value="RhgB_N"/>
    <property type="match status" value="1"/>
</dbReference>
<dbReference type="Pfam" id="PF14686">
    <property type="entry name" value="fn3_3"/>
    <property type="match status" value="1"/>
</dbReference>
<evidence type="ECO:0000256" key="3">
    <source>
        <dbReference type="ARBA" id="ARBA00010418"/>
    </source>
</evidence>
<evidence type="ECO:0000256" key="5">
    <source>
        <dbReference type="ARBA" id="ARBA00022525"/>
    </source>
</evidence>
<comment type="subcellular location">
    <subcellularLocation>
        <location evidence="2">Secreted</location>
    </subcellularLocation>
</comment>
<dbReference type="SUPFAM" id="SSF49452">
    <property type="entry name" value="Starch-binding domain-like"/>
    <property type="match status" value="1"/>
</dbReference>
<feature type="domain" description="Rhamnogalacturonase B N-terminal" evidence="10">
    <location>
        <begin position="133"/>
        <end position="305"/>
    </location>
</feature>
<keyword evidence="9" id="KW-0961">Cell wall biogenesis/degradation</keyword>
<dbReference type="InterPro" id="IPR051850">
    <property type="entry name" value="Polysacch_Lyase_4"/>
</dbReference>
<dbReference type="CDD" id="cd10317">
    <property type="entry name" value="RGL4_C"/>
    <property type="match status" value="1"/>
</dbReference>
<dbReference type="SUPFAM" id="SSF49785">
    <property type="entry name" value="Galactose-binding domain-like"/>
    <property type="match status" value="1"/>
</dbReference>
<dbReference type="CDD" id="cd10316">
    <property type="entry name" value="RGL4_M"/>
    <property type="match status" value="1"/>
</dbReference>
<dbReference type="PANTHER" id="PTHR32018">
    <property type="entry name" value="RHAMNOGALACTURONATE LYASE FAMILY PROTEIN"/>
    <property type="match status" value="1"/>
</dbReference>
<dbReference type="GO" id="GO:0102210">
    <property type="term" value="F:rhamnogalacturonan endolyase activity"/>
    <property type="evidence" value="ECO:0007669"/>
    <property type="project" value="UniProtKB-EC"/>
</dbReference>
<evidence type="ECO:0000256" key="4">
    <source>
        <dbReference type="ARBA" id="ARBA00012437"/>
    </source>
</evidence>
<keyword evidence="8 14" id="KW-0456">Lyase</keyword>
<feature type="domain" description="FIMAH" evidence="13">
    <location>
        <begin position="598"/>
        <end position="675"/>
    </location>
</feature>